<keyword evidence="3" id="KW-1185">Reference proteome</keyword>
<gene>
    <name evidence="2" type="ORF">WMSIL1_LOCUS10006</name>
</gene>
<accession>A0A564YV73</accession>
<protein>
    <submittedName>
        <fullName evidence="2">Uncharacterized protein</fullName>
    </submittedName>
</protein>
<keyword evidence="1" id="KW-0812">Transmembrane</keyword>
<reference evidence="2 3" key="1">
    <citation type="submission" date="2019-07" db="EMBL/GenBank/DDBJ databases">
        <authorList>
            <person name="Jastrzebski P J."/>
            <person name="Paukszto L."/>
            <person name="Jastrzebski P J."/>
        </authorList>
    </citation>
    <scope>NUCLEOTIDE SEQUENCE [LARGE SCALE GENOMIC DNA]</scope>
    <source>
        <strain evidence="2 3">WMS-il1</strain>
    </source>
</reference>
<dbReference type="EMBL" id="CABIJS010000432">
    <property type="protein sequence ID" value="VUZ51187.1"/>
    <property type="molecule type" value="Genomic_DNA"/>
</dbReference>
<proteinExistence type="predicted"/>
<keyword evidence="1" id="KW-1133">Transmembrane helix</keyword>
<sequence>MCLSKTQTRMHFLIIRILYVLKLTFPDLTLIILLMDLSKNLLTLFWYIHIQDGQRSYVRNLPQSILLSTTTVRYSPVIVYKKLSYSKMPPNSQIFDLRPFLAVSIAPFYTHCQISMIWMGKFSCHKGR</sequence>
<dbReference type="AlphaFoldDB" id="A0A564YV73"/>
<evidence type="ECO:0000313" key="3">
    <source>
        <dbReference type="Proteomes" id="UP000321570"/>
    </source>
</evidence>
<name>A0A564YV73_HYMDI</name>
<dbReference type="Proteomes" id="UP000321570">
    <property type="component" value="Unassembled WGS sequence"/>
</dbReference>
<evidence type="ECO:0000313" key="2">
    <source>
        <dbReference type="EMBL" id="VUZ51187.1"/>
    </source>
</evidence>
<keyword evidence="1" id="KW-0472">Membrane</keyword>
<feature type="transmembrane region" description="Helical" evidence="1">
    <location>
        <begin position="12"/>
        <end position="35"/>
    </location>
</feature>
<organism evidence="2 3">
    <name type="scientific">Hymenolepis diminuta</name>
    <name type="common">Rat tapeworm</name>
    <dbReference type="NCBI Taxonomy" id="6216"/>
    <lineage>
        <taxon>Eukaryota</taxon>
        <taxon>Metazoa</taxon>
        <taxon>Spiralia</taxon>
        <taxon>Lophotrochozoa</taxon>
        <taxon>Platyhelminthes</taxon>
        <taxon>Cestoda</taxon>
        <taxon>Eucestoda</taxon>
        <taxon>Cyclophyllidea</taxon>
        <taxon>Hymenolepididae</taxon>
        <taxon>Hymenolepis</taxon>
    </lineage>
</organism>
<evidence type="ECO:0000256" key="1">
    <source>
        <dbReference type="SAM" id="Phobius"/>
    </source>
</evidence>